<protein>
    <submittedName>
        <fullName evidence="11">Response regulator</fullName>
    </submittedName>
</protein>
<dbReference type="Gene3D" id="1.10.10.60">
    <property type="entry name" value="Homeodomain-like"/>
    <property type="match status" value="2"/>
</dbReference>
<organism evidence="11 12">
    <name type="scientific">Cohnella luojiensis</name>
    <dbReference type="NCBI Taxonomy" id="652876"/>
    <lineage>
        <taxon>Bacteria</taxon>
        <taxon>Bacillati</taxon>
        <taxon>Bacillota</taxon>
        <taxon>Bacilli</taxon>
        <taxon>Bacillales</taxon>
        <taxon>Paenibacillaceae</taxon>
        <taxon>Cohnella</taxon>
    </lineage>
</organism>
<evidence type="ECO:0000256" key="4">
    <source>
        <dbReference type="ARBA" id="ARBA00023012"/>
    </source>
</evidence>
<evidence type="ECO:0000256" key="3">
    <source>
        <dbReference type="ARBA" id="ARBA00022553"/>
    </source>
</evidence>
<dbReference type="RefSeq" id="WP_135152132.1">
    <property type="nucleotide sequence ID" value="NZ_SOMN01000011.1"/>
</dbReference>
<evidence type="ECO:0000256" key="1">
    <source>
        <dbReference type="ARBA" id="ARBA00004496"/>
    </source>
</evidence>
<dbReference type="SMART" id="SM00448">
    <property type="entry name" value="REC"/>
    <property type="match status" value="1"/>
</dbReference>
<evidence type="ECO:0000256" key="5">
    <source>
        <dbReference type="ARBA" id="ARBA00023015"/>
    </source>
</evidence>
<keyword evidence="4" id="KW-0902">Two-component regulatory system</keyword>
<dbReference type="InterPro" id="IPR018060">
    <property type="entry name" value="HTH_AraC"/>
</dbReference>
<name>A0A4Y8M2J8_9BACL</name>
<dbReference type="PROSITE" id="PS01124">
    <property type="entry name" value="HTH_ARAC_FAMILY_2"/>
    <property type="match status" value="1"/>
</dbReference>
<comment type="subcellular location">
    <subcellularLocation>
        <location evidence="1">Cytoplasm</location>
    </subcellularLocation>
</comment>
<dbReference type="OrthoDB" id="9788446at2"/>
<proteinExistence type="predicted"/>
<dbReference type="PANTHER" id="PTHR42713:SF3">
    <property type="entry name" value="TRANSCRIPTIONAL REGULATORY PROTEIN HPTR"/>
    <property type="match status" value="1"/>
</dbReference>
<dbReference type="GO" id="GO:0000160">
    <property type="term" value="P:phosphorelay signal transduction system"/>
    <property type="evidence" value="ECO:0007669"/>
    <property type="project" value="UniProtKB-KW"/>
</dbReference>
<accession>A0A4Y8M2J8</accession>
<keyword evidence="7" id="KW-0804">Transcription</keyword>
<sequence>MLKVITVDDEKAVKQGLRKIIELHCPGFEVVGEAEDGLEALELVRLHNPHVVITDITMPVMNGIELIARIREWSAATELIVMSGYDDFKYAQEALRYGVKDYLLKPMKIESVSKLLNGLREENVRRSAELERYRSCLWACTGIVEKLAEQLWLLDEAGWNGSLTAISERIGGDLLTDDEKALLYADLTAYLRRQIRERGLELEDVAPTERGSEDLFVRNVDHAADVIRANRNWGQRVAIRNALNHIHERYHDPELSLEEVIALVNVSPAYFYKMFKEETGRNFKTYLIEFRLDKARELLAGGQYKTYEIAERIGYPDYPHFTKVFKKYVGLSPSEFRKNMGIF</sequence>
<evidence type="ECO:0000256" key="7">
    <source>
        <dbReference type="ARBA" id="ARBA00023163"/>
    </source>
</evidence>
<dbReference type="PANTHER" id="PTHR42713">
    <property type="entry name" value="HISTIDINE KINASE-RELATED"/>
    <property type="match status" value="1"/>
</dbReference>
<dbReference type="CDD" id="cd17536">
    <property type="entry name" value="REC_YesN-like"/>
    <property type="match status" value="1"/>
</dbReference>
<dbReference type="Pfam" id="PF12833">
    <property type="entry name" value="HTH_18"/>
    <property type="match status" value="1"/>
</dbReference>
<dbReference type="InterPro" id="IPR020449">
    <property type="entry name" value="Tscrpt_reg_AraC-type_HTH"/>
</dbReference>
<evidence type="ECO:0000256" key="6">
    <source>
        <dbReference type="ARBA" id="ARBA00023125"/>
    </source>
</evidence>
<feature type="domain" description="HTH araC/xylS-type" evidence="9">
    <location>
        <begin position="240"/>
        <end position="339"/>
    </location>
</feature>
<dbReference type="PROSITE" id="PS50110">
    <property type="entry name" value="RESPONSE_REGULATORY"/>
    <property type="match status" value="1"/>
</dbReference>
<dbReference type="Proteomes" id="UP000297900">
    <property type="component" value="Unassembled WGS sequence"/>
</dbReference>
<evidence type="ECO:0000313" key="11">
    <source>
        <dbReference type="EMBL" id="TFE26905.1"/>
    </source>
</evidence>
<dbReference type="GO" id="GO:0005737">
    <property type="term" value="C:cytoplasm"/>
    <property type="evidence" value="ECO:0007669"/>
    <property type="project" value="UniProtKB-SubCell"/>
</dbReference>
<gene>
    <name evidence="11" type="ORF">E2980_10425</name>
</gene>
<dbReference type="InterPro" id="IPR051552">
    <property type="entry name" value="HptR"/>
</dbReference>
<reference evidence="11 12" key="1">
    <citation type="submission" date="2019-03" db="EMBL/GenBank/DDBJ databases">
        <title>Cohnella endophytica sp. nov., a novel endophytic bacterium isolated from bark of Sonneratia apetala.</title>
        <authorList>
            <person name="Tuo L."/>
        </authorList>
    </citation>
    <scope>NUCLEOTIDE SEQUENCE [LARGE SCALE GENOMIC DNA]</scope>
    <source>
        <strain evidence="11 12">CCTCC AB 208254</strain>
    </source>
</reference>
<dbReference type="InterPro" id="IPR011006">
    <property type="entry name" value="CheY-like_superfamily"/>
</dbReference>
<evidence type="ECO:0000259" key="10">
    <source>
        <dbReference type="PROSITE" id="PS50110"/>
    </source>
</evidence>
<dbReference type="PRINTS" id="PR00032">
    <property type="entry name" value="HTHARAC"/>
</dbReference>
<evidence type="ECO:0000259" key="9">
    <source>
        <dbReference type="PROSITE" id="PS01124"/>
    </source>
</evidence>
<keyword evidence="3 8" id="KW-0597">Phosphoprotein</keyword>
<feature type="modified residue" description="4-aspartylphosphate" evidence="8">
    <location>
        <position position="55"/>
    </location>
</feature>
<dbReference type="InterPro" id="IPR009057">
    <property type="entry name" value="Homeodomain-like_sf"/>
</dbReference>
<dbReference type="SUPFAM" id="SSF46689">
    <property type="entry name" value="Homeodomain-like"/>
    <property type="match status" value="2"/>
</dbReference>
<dbReference type="InterPro" id="IPR001789">
    <property type="entry name" value="Sig_transdc_resp-reg_receiver"/>
</dbReference>
<dbReference type="SUPFAM" id="SSF52172">
    <property type="entry name" value="CheY-like"/>
    <property type="match status" value="1"/>
</dbReference>
<keyword evidence="5" id="KW-0805">Transcription regulation</keyword>
<dbReference type="GO" id="GO:0043565">
    <property type="term" value="F:sequence-specific DNA binding"/>
    <property type="evidence" value="ECO:0007669"/>
    <property type="project" value="InterPro"/>
</dbReference>
<keyword evidence="12" id="KW-1185">Reference proteome</keyword>
<dbReference type="GO" id="GO:0003700">
    <property type="term" value="F:DNA-binding transcription factor activity"/>
    <property type="evidence" value="ECO:0007669"/>
    <property type="project" value="InterPro"/>
</dbReference>
<evidence type="ECO:0000256" key="2">
    <source>
        <dbReference type="ARBA" id="ARBA00022490"/>
    </source>
</evidence>
<dbReference type="AlphaFoldDB" id="A0A4Y8M2J8"/>
<dbReference type="Gene3D" id="3.40.50.2300">
    <property type="match status" value="1"/>
</dbReference>
<dbReference type="Pfam" id="PF00072">
    <property type="entry name" value="Response_reg"/>
    <property type="match status" value="1"/>
</dbReference>
<keyword evidence="2" id="KW-0963">Cytoplasm</keyword>
<comment type="caution">
    <text evidence="11">The sequence shown here is derived from an EMBL/GenBank/DDBJ whole genome shotgun (WGS) entry which is preliminary data.</text>
</comment>
<evidence type="ECO:0000313" key="12">
    <source>
        <dbReference type="Proteomes" id="UP000297900"/>
    </source>
</evidence>
<dbReference type="EMBL" id="SOMN01000011">
    <property type="protein sequence ID" value="TFE26905.1"/>
    <property type="molecule type" value="Genomic_DNA"/>
</dbReference>
<dbReference type="SMART" id="SM00342">
    <property type="entry name" value="HTH_ARAC"/>
    <property type="match status" value="1"/>
</dbReference>
<feature type="domain" description="Response regulatory" evidence="10">
    <location>
        <begin position="3"/>
        <end position="120"/>
    </location>
</feature>
<evidence type="ECO:0000256" key="8">
    <source>
        <dbReference type="PROSITE-ProRule" id="PRU00169"/>
    </source>
</evidence>
<keyword evidence="6" id="KW-0238">DNA-binding</keyword>